<evidence type="ECO:0000313" key="2">
    <source>
        <dbReference type="Proteomes" id="UP000218334"/>
    </source>
</evidence>
<dbReference type="EMBL" id="KZ293418">
    <property type="protein sequence ID" value="PBK75285.1"/>
    <property type="molecule type" value="Genomic_DNA"/>
</dbReference>
<organism evidence="1 2">
    <name type="scientific">Armillaria solidipes</name>
    <dbReference type="NCBI Taxonomy" id="1076256"/>
    <lineage>
        <taxon>Eukaryota</taxon>
        <taxon>Fungi</taxon>
        <taxon>Dikarya</taxon>
        <taxon>Basidiomycota</taxon>
        <taxon>Agaricomycotina</taxon>
        <taxon>Agaricomycetes</taxon>
        <taxon>Agaricomycetidae</taxon>
        <taxon>Agaricales</taxon>
        <taxon>Marasmiineae</taxon>
        <taxon>Physalacriaceae</taxon>
        <taxon>Armillaria</taxon>
    </lineage>
</organism>
<sequence>MSLYPIQVFGARGFEGQVQQDRVLPRGNVSRSGEQGVEVGVVMSGVHEDGRTPRARGREDRIDALIIPTFNPLLRFPEVEERHHTPLGIQRKVYLEFRIFYIFPPVRLRSTVALCCPNAAGVCPLVATSADEDQDYVAATYRLPASTMWVDGWMRKRGGLDAAGWETTLIIPDHLHTRAHTPSQTPRSSTPPSVAAFSALLFRWLISTGDHASPRLSGQAYLRGCEAIVKMDSK</sequence>
<accession>A0A2H3BWT9</accession>
<reference evidence="2" key="1">
    <citation type="journal article" date="2017" name="Nat. Ecol. Evol.">
        <title>Genome expansion and lineage-specific genetic innovations in the forest pathogenic fungi Armillaria.</title>
        <authorList>
            <person name="Sipos G."/>
            <person name="Prasanna A.N."/>
            <person name="Walter M.C."/>
            <person name="O'Connor E."/>
            <person name="Balint B."/>
            <person name="Krizsan K."/>
            <person name="Kiss B."/>
            <person name="Hess J."/>
            <person name="Varga T."/>
            <person name="Slot J."/>
            <person name="Riley R."/>
            <person name="Boka B."/>
            <person name="Rigling D."/>
            <person name="Barry K."/>
            <person name="Lee J."/>
            <person name="Mihaltcheva S."/>
            <person name="LaButti K."/>
            <person name="Lipzen A."/>
            <person name="Waldron R."/>
            <person name="Moloney N.M."/>
            <person name="Sperisen C."/>
            <person name="Kredics L."/>
            <person name="Vagvoelgyi C."/>
            <person name="Patrignani A."/>
            <person name="Fitzpatrick D."/>
            <person name="Nagy I."/>
            <person name="Doyle S."/>
            <person name="Anderson J.B."/>
            <person name="Grigoriev I.V."/>
            <person name="Gueldener U."/>
            <person name="Muensterkoetter M."/>
            <person name="Nagy L.G."/>
        </authorList>
    </citation>
    <scope>NUCLEOTIDE SEQUENCE [LARGE SCALE GENOMIC DNA]</scope>
    <source>
        <strain evidence="2">28-4</strain>
    </source>
</reference>
<name>A0A2H3BWT9_9AGAR</name>
<gene>
    <name evidence="1" type="ORF">ARMSODRAFT_1000909</name>
</gene>
<proteinExistence type="predicted"/>
<dbReference type="AlphaFoldDB" id="A0A2H3BWT9"/>
<evidence type="ECO:0000313" key="1">
    <source>
        <dbReference type="EMBL" id="PBK75285.1"/>
    </source>
</evidence>
<protein>
    <submittedName>
        <fullName evidence="1">Uncharacterized protein</fullName>
    </submittedName>
</protein>
<dbReference type="Proteomes" id="UP000218334">
    <property type="component" value="Unassembled WGS sequence"/>
</dbReference>
<keyword evidence="2" id="KW-1185">Reference proteome</keyword>